<reference evidence="1 2" key="1">
    <citation type="journal article" date="2016" name="Nat. Commun.">
        <title>Thousands of microbial genomes shed light on interconnected biogeochemical processes in an aquifer system.</title>
        <authorList>
            <person name="Anantharaman K."/>
            <person name="Brown C.T."/>
            <person name="Hug L.A."/>
            <person name="Sharon I."/>
            <person name="Castelle C.J."/>
            <person name="Probst A.J."/>
            <person name="Thomas B.C."/>
            <person name="Singh A."/>
            <person name="Wilkins M.J."/>
            <person name="Karaoz U."/>
            <person name="Brodie E.L."/>
            <person name="Williams K.H."/>
            <person name="Hubbard S.S."/>
            <person name="Banfield J.F."/>
        </authorList>
    </citation>
    <scope>NUCLEOTIDE SEQUENCE [LARGE SCALE GENOMIC DNA]</scope>
</reference>
<dbReference type="Proteomes" id="UP000179227">
    <property type="component" value="Unassembled WGS sequence"/>
</dbReference>
<dbReference type="SUPFAM" id="SSF143100">
    <property type="entry name" value="TTHA1013/TTHA0281-like"/>
    <property type="match status" value="1"/>
</dbReference>
<protein>
    <recommendedName>
        <fullName evidence="3">HicB-like antitoxin of toxin-antitoxin system domain-containing protein</fullName>
    </recommendedName>
</protein>
<evidence type="ECO:0000313" key="2">
    <source>
        <dbReference type="Proteomes" id="UP000179227"/>
    </source>
</evidence>
<dbReference type="InterPro" id="IPR035069">
    <property type="entry name" value="TTHA1013/TTHA0281-like"/>
</dbReference>
<dbReference type="EMBL" id="MFBS01000030">
    <property type="protein sequence ID" value="OGE08907.1"/>
    <property type="molecule type" value="Genomic_DNA"/>
</dbReference>
<accession>A0A1F5HXL5</accession>
<sequence>MLNLQRKYNLPDKLKVQVIKSKNGGLTAILADYPGCITYADSPSELIESLNDAILTYFEVPRKEALSADFVYVPQKQLTLSKKPVDRRNDFISVPIAFNYA</sequence>
<gene>
    <name evidence="1" type="ORF">A3A60_00960</name>
</gene>
<dbReference type="Gene3D" id="3.30.160.250">
    <property type="match status" value="1"/>
</dbReference>
<evidence type="ECO:0008006" key="3">
    <source>
        <dbReference type="Google" id="ProtNLM"/>
    </source>
</evidence>
<name>A0A1F5HXL5_9BACT</name>
<dbReference type="AlphaFoldDB" id="A0A1F5HXL5"/>
<organism evidence="1 2">
    <name type="scientific">Candidatus Curtissbacteria bacterium RIFCSPLOWO2_01_FULL_42_26</name>
    <dbReference type="NCBI Taxonomy" id="1797729"/>
    <lineage>
        <taxon>Bacteria</taxon>
        <taxon>Candidatus Curtissiibacteriota</taxon>
    </lineage>
</organism>
<comment type="caution">
    <text evidence="1">The sequence shown here is derived from an EMBL/GenBank/DDBJ whole genome shotgun (WGS) entry which is preliminary data.</text>
</comment>
<evidence type="ECO:0000313" key="1">
    <source>
        <dbReference type="EMBL" id="OGE08907.1"/>
    </source>
</evidence>
<proteinExistence type="predicted"/>